<evidence type="ECO:0000256" key="1">
    <source>
        <dbReference type="SAM" id="MobiDB-lite"/>
    </source>
</evidence>
<accession>A0A8K0T3F1</accession>
<reference evidence="2" key="1">
    <citation type="journal article" date="2021" name="Nat. Commun.">
        <title>Genetic determinants of endophytism in the Arabidopsis root mycobiome.</title>
        <authorList>
            <person name="Mesny F."/>
            <person name="Miyauchi S."/>
            <person name="Thiergart T."/>
            <person name="Pickel B."/>
            <person name="Atanasova L."/>
            <person name="Karlsson M."/>
            <person name="Huettel B."/>
            <person name="Barry K.W."/>
            <person name="Haridas S."/>
            <person name="Chen C."/>
            <person name="Bauer D."/>
            <person name="Andreopoulos W."/>
            <person name="Pangilinan J."/>
            <person name="LaButti K."/>
            <person name="Riley R."/>
            <person name="Lipzen A."/>
            <person name="Clum A."/>
            <person name="Drula E."/>
            <person name="Henrissat B."/>
            <person name="Kohler A."/>
            <person name="Grigoriev I.V."/>
            <person name="Martin F.M."/>
            <person name="Hacquard S."/>
        </authorList>
    </citation>
    <scope>NUCLEOTIDE SEQUENCE</scope>
    <source>
        <strain evidence="2">MPI-CAGE-CH-0235</strain>
    </source>
</reference>
<organism evidence="2 3">
    <name type="scientific">Stachybotrys elegans</name>
    <dbReference type="NCBI Taxonomy" id="80388"/>
    <lineage>
        <taxon>Eukaryota</taxon>
        <taxon>Fungi</taxon>
        <taxon>Dikarya</taxon>
        <taxon>Ascomycota</taxon>
        <taxon>Pezizomycotina</taxon>
        <taxon>Sordariomycetes</taxon>
        <taxon>Hypocreomycetidae</taxon>
        <taxon>Hypocreales</taxon>
        <taxon>Stachybotryaceae</taxon>
        <taxon>Stachybotrys</taxon>
    </lineage>
</organism>
<evidence type="ECO:0000313" key="3">
    <source>
        <dbReference type="Proteomes" id="UP000813444"/>
    </source>
</evidence>
<feature type="region of interest" description="Disordered" evidence="1">
    <location>
        <begin position="119"/>
        <end position="139"/>
    </location>
</feature>
<name>A0A8K0T3F1_9HYPO</name>
<sequence length="295" mass="32902">MNTTNQISTCPTFRHTSSMLGKKTAQCRPARQTQESATLQLPCSTSLAASAARSLAMRNTITNLGKIFNGWNQPRLGSASRSQPVLSKPPLHKLNQIHLRLLLTCLSFRNIYLTPEQEIVSTDSDDSADSSNPQEDDHDATCENLKARQHQLLDSVTEQLRDGRLMLDGMLDKLRELRSLVPKLDPEQQQALHQVIDGLPNSSAAPASALEKRAEIPTSRLQRHEGAEPCHLFMARAVAGNAYDKTHLHPQWRPRRVADATSNSVTADRVTYPARRRCKSTIWRLADDTNRESPS</sequence>
<dbReference type="AlphaFoldDB" id="A0A8K0T3F1"/>
<dbReference type="Proteomes" id="UP000813444">
    <property type="component" value="Unassembled WGS sequence"/>
</dbReference>
<gene>
    <name evidence="2" type="ORF">B0I35DRAFT_46197</name>
</gene>
<proteinExistence type="predicted"/>
<keyword evidence="3" id="KW-1185">Reference proteome</keyword>
<evidence type="ECO:0000313" key="2">
    <source>
        <dbReference type="EMBL" id="KAH7329496.1"/>
    </source>
</evidence>
<protein>
    <submittedName>
        <fullName evidence="2">Uncharacterized protein</fullName>
    </submittedName>
</protein>
<comment type="caution">
    <text evidence="2">The sequence shown here is derived from an EMBL/GenBank/DDBJ whole genome shotgun (WGS) entry which is preliminary data.</text>
</comment>
<feature type="compositionally biased region" description="Acidic residues" evidence="1">
    <location>
        <begin position="123"/>
        <end position="138"/>
    </location>
</feature>
<dbReference type="EMBL" id="JAGPNK010000001">
    <property type="protein sequence ID" value="KAH7329496.1"/>
    <property type="molecule type" value="Genomic_DNA"/>
</dbReference>